<feature type="compositionally biased region" description="Polar residues" evidence="1">
    <location>
        <begin position="40"/>
        <end position="61"/>
    </location>
</feature>
<sequence length="165" mass="17075">MPVSGHLASPLHARPRARPIWAGARDTLTRRPEGPPGLETPTQGTTISSEDPISLTSSSQAKMERSTGRGRYGGTSSTPRSSSSSAATSSSSSTLTTSSSPMSPSSTRRTGTSTLPIAPVNLTCHATVLRSNVTISGVRILAPVNSPNTNGIDLESSSRVNIEDC</sequence>
<reference evidence="2 3" key="1">
    <citation type="journal article" date="2018" name="Nat. Genet.">
        <title>Extensive intraspecific gene order and gene structural variations between Mo17 and other maize genomes.</title>
        <authorList>
            <person name="Sun S."/>
            <person name="Zhou Y."/>
            <person name="Chen J."/>
            <person name="Shi J."/>
            <person name="Zhao H."/>
            <person name="Zhao H."/>
            <person name="Song W."/>
            <person name="Zhang M."/>
            <person name="Cui Y."/>
            <person name="Dong X."/>
            <person name="Liu H."/>
            <person name="Ma X."/>
            <person name="Jiao Y."/>
            <person name="Wang B."/>
            <person name="Wei X."/>
            <person name="Stein J.C."/>
            <person name="Glaubitz J.C."/>
            <person name="Lu F."/>
            <person name="Yu G."/>
            <person name="Liang C."/>
            <person name="Fengler K."/>
            <person name="Li B."/>
            <person name="Rafalski A."/>
            <person name="Schnable P.S."/>
            <person name="Ware D.H."/>
            <person name="Buckler E.S."/>
            <person name="Lai J."/>
        </authorList>
    </citation>
    <scope>NUCLEOTIDE SEQUENCE [LARGE SCALE GENOMIC DNA]</scope>
    <source>
        <strain evidence="3">cv. Missouri 17</strain>
        <tissue evidence="2">Seedling</tissue>
    </source>
</reference>
<evidence type="ECO:0008006" key="4">
    <source>
        <dbReference type="Google" id="ProtNLM"/>
    </source>
</evidence>
<dbReference type="EMBL" id="NCVQ01000004">
    <property type="protein sequence ID" value="PWZ33284.1"/>
    <property type="molecule type" value="Genomic_DNA"/>
</dbReference>
<comment type="caution">
    <text evidence="2">The sequence shown here is derived from an EMBL/GenBank/DDBJ whole genome shotgun (WGS) entry which is preliminary data.</text>
</comment>
<gene>
    <name evidence="2" type="ORF">Zm00014a_001928</name>
</gene>
<dbReference type="SUPFAM" id="SSF51126">
    <property type="entry name" value="Pectin lyase-like"/>
    <property type="match status" value="1"/>
</dbReference>
<protein>
    <recommendedName>
        <fullName evidence="4">Pectin lyase-like superfamily protein</fullName>
    </recommendedName>
</protein>
<organism evidence="2 3">
    <name type="scientific">Zea mays</name>
    <name type="common">Maize</name>
    <dbReference type="NCBI Taxonomy" id="4577"/>
    <lineage>
        <taxon>Eukaryota</taxon>
        <taxon>Viridiplantae</taxon>
        <taxon>Streptophyta</taxon>
        <taxon>Embryophyta</taxon>
        <taxon>Tracheophyta</taxon>
        <taxon>Spermatophyta</taxon>
        <taxon>Magnoliopsida</taxon>
        <taxon>Liliopsida</taxon>
        <taxon>Poales</taxon>
        <taxon>Poaceae</taxon>
        <taxon>PACMAD clade</taxon>
        <taxon>Panicoideae</taxon>
        <taxon>Andropogonodae</taxon>
        <taxon>Andropogoneae</taxon>
        <taxon>Tripsacinae</taxon>
        <taxon>Zea</taxon>
    </lineage>
</organism>
<feature type="region of interest" description="Disordered" evidence="1">
    <location>
        <begin position="1"/>
        <end position="115"/>
    </location>
</feature>
<evidence type="ECO:0000313" key="3">
    <source>
        <dbReference type="Proteomes" id="UP000251960"/>
    </source>
</evidence>
<dbReference type="InterPro" id="IPR011050">
    <property type="entry name" value="Pectin_lyase_fold/virulence"/>
</dbReference>
<name>A0A3L6FJ58_MAIZE</name>
<accession>A0A3L6FJ58</accession>
<feature type="compositionally biased region" description="Low complexity" evidence="1">
    <location>
        <begin position="74"/>
        <end position="114"/>
    </location>
</feature>
<feature type="region of interest" description="Disordered" evidence="1">
    <location>
        <begin position="146"/>
        <end position="165"/>
    </location>
</feature>
<dbReference type="AlphaFoldDB" id="A0A3L6FJ58"/>
<evidence type="ECO:0000313" key="2">
    <source>
        <dbReference type="EMBL" id="PWZ33284.1"/>
    </source>
</evidence>
<evidence type="ECO:0000256" key="1">
    <source>
        <dbReference type="SAM" id="MobiDB-lite"/>
    </source>
</evidence>
<dbReference type="Proteomes" id="UP000251960">
    <property type="component" value="Chromosome 3"/>
</dbReference>
<dbReference type="InterPro" id="IPR012334">
    <property type="entry name" value="Pectin_lyas_fold"/>
</dbReference>
<proteinExistence type="predicted"/>
<dbReference type="Gene3D" id="2.160.20.10">
    <property type="entry name" value="Single-stranded right-handed beta-helix, Pectin lyase-like"/>
    <property type="match status" value="1"/>
</dbReference>